<dbReference type="InterPro" id="IPR050171">
    <property type="entry name" value="MFS_Transporters"/>
</dbReference>
<dbReference type="PANTHER" id="PTHR23517">
    <property type="entry name" value="RESISTANCE PROTEIN MDTM, PUTATIVE-RELATED-RELATED"/>
    <property type="match status" value="1"/>
</dbReference>
<feature type="transmembrane region" description="Helical" evidence="7">
    <location>
        <begin position="328"/>
        <end position="346"/>
    </location>
</feature>
<evidence type="ECO:0000256" key="5">
    <source>
        <dbReference type="ARBA" id="ARBA00022989"/>
    </source>
</evidence>
<dbReference type="Pfam" id="PF07690">
    <property type="entry name" value="MFS_1"/>
    <property type="match status" value="1"/>
</dbReference>
<dbReference type="SUPFAM" id="SSF103473">
    <property type="entry name" value="MFS general substrate transporter"/>
    <property type="match status" value="1"/>
</dbReference>
<gene>
    <name evidence="8" type="ORF">NON19_11280</name>
</gene>
<dbReference type="InterPro" id="IPR036259">
    <property type="entry name" value="MFS_trans_sf"/>
</dbReference>
<comment type="caution">
    <text evidence="8">The sequence shown here is derived from an EMBL/GenBank/DDBJ whole genome shotgun (WGS) entry which is preliminary data.</text>
</comment>
<reference evidence="8 9" key="1">
    <citation type="submission" date="2022-06" db="EMBL/GenBank/DDBJ databases">
        <title>Draft genome sequence of type strain Streptomyces rubrisoli DSM 42083.</title>
        <authorList>
            <person name="Duangmal K."/>
            <person name="Klaysubun C."/>
        </authorList>
    </citation>
    <scope>NUCLEOTIDE SEQUENCE [LARGE SCALE GENOMIC DNA]</scope>
    <source>
        <strain evidence="8 9">DSM 42083</strain>
    </source>
</reference>
<feature type="transmembrane region" description="Helical" evidence="7">
    <location>
        <begin position="183"/>
        <end position="203"/>
    </location>
</feature>
<keyword evidence="2" id="KW-0813">Transport</keyword>
<evidence type="ECO:0000256" key="6">
    <source>
        <dbReference type="ARBA" id="ARBA00023136"/>
    </source>
</evidence>
<keyword evidence="9" id="KW-1185">Reference proteome</keyword>
<evidence type="ECO:0000256" key="3">
    <source>
        <dbReference type="ARBA" id="ARBA00022475"/>
    </source>
</evidence>
<evidence type="ECO:0000256" key="2">
    <source>
        <dbReference type="ARBA" id="ARBA00022448"/>
    </source>
</evidence>
<keyword evidence="5 7" id="KW-1133">Transmembrane helix</keyword>
<dbReference type="EMBL" id="JANFNH010000008">
    <property type="protein sequence ID" value="MCQ4042599.1"/>
    <property type="molecule type" value="Genomic_DNA"/>
</dbReference>
<keyword evidence="4 7" id="KW-0812">Transmembrane</keyword>
<accession>A0ABT1PB46</accession>
<proteinExistence type="predicted"/>
<keyword evidence="3" id="KW-1003">Cell membrane</keyword>
<feature type="transmembrane region" description="Helical" evidence="7">
    <location>
        <begin position="270"/>
        <end position="290"/>
    </location>
</feature>
<evidence type="ECO:0000256" key="7">
    <source>
        <dbReference type="SAM" id="Phobius"/>
    </source>
</evidence>
<comment type="subcellular location">
    <subcellularLocation>
        <location evidence="1">Cell membrane</location>
        <topology evidence="1">Multi-pass membrane protein</topology>
    </subcellularLocation>
</comment>
<dbReference type="Proteomes" id="UP001206206">
    <property type="component" value="Unassembled WGS sequence"/>
</dbReference>
<protein>
    <submittedName>
        <fullName evidence="8">MFS transporter</fullName>
    </submittedName>
</protein>
<feature type="transmembrane region" description="Helical" evidence="7">
    <location>
        <begin position="66"/>
        <end position="87"/>
    </location>
</feature>
<keyword evidence="6 7" id="KW-0472">Membrane</keyword>
<dbReference type="InterPro" id="IPR011701">
    <property type="entry name" value="MFS"/>
</dbReference>
<feature type="transmembrane region" description="Helical" evidence="7">
    <location>
        <begin position="302"/>
        <end position="322"/>
    </location>
</feature>
<evidence type="ECO:0000313" key="8">
    <source>
        <dbReference type="EMBL" id="MCQ4042599.1"/>
    </source>
</evidence>
<evidence type="ECO:0000313" key="9">
    <source>
        <dbReference type="Proteomes" id="UP001206206"/>
    </source>
</evidence>
<evidence type="ECO:0000256" key="4">
    <source>
        <dbReference type="ARBA" id="ARBA00022692"/>
    </source>
</evidence>
<dbReference type="PANTHER" id="PTHR23517:SF2">
    <property type="entry name" value="MULTIDRUG RESISTANCE PROTEIN MDTH"/>
    <property type="match status" value="1"/>
</dbReference>
<dbReference type="RefSeq" id="WP_255926929.1">
    <property type="nucleotide sequence ID" value="NZ_JANFNH010000008.1"/>
</dbReference>
<evidence type="ECO:0000256" key="1">
    <source>
        <dbReference type="ARBA" id="ARBA00004651"/>
    </source>
</evidence>
<organism evidence="8 9">
    <name type="scientific">Streptantibioticus rubrisoli</name>
    <dbReference type="NCBI Taxonomy" id="1387313"/>
    <lineage>
        <taxon>Bacteria</taxon>
        <taxon>Bacillati</taxon>
        <taxon>Actinomycetota</taxon>
        <taxon>Actinomycetes</taxon>
        <taxon>Kitasatosporales</taxon>
        <taxon>Streptomycetaceae</taxon>
        <taxon>Streptantibioticus</taxon>
    </lineage>
</organism>
<name>A0ABT1PB46_9ACTN</name>
<feature type="transmembrane region" description="Helical" evidence="7">
    <location>
        <begin position="108"/>
        <end position="130"/>
    </location>
</feature>
<feature type="transmembrane region" description="Helical" evidence="7">
    <location>
        <begin position="388"/>
        <end position="414"/>
    </location>
</feature>
<sequence length="445" mass="46088">MRRGALRGRCASGGHGLIAQLRNPPGGRNAKVMLLALAVDRTGSGLWAASSVLYLTFVAHLSAPRIGVLLGVAGVAGIVGSPLAGRLASRFPVRPLLIGCHLLRLSTLSLLLICTGFDALLPTVAITYLGDRAAKTLEMLFATRTAGERRATYQALSRSSANAGYGLGAGIAALGLAVGTIDAYRALILGDALSFAIAAALVWRTREPRDHVEVTPPGDRAAEGQPAIGHKSPWRDRGYLLFVLLDIPMNIDDSVLSVGLPLWLVNHTSAPHALVPTFLIINTVMVVALQVRVSAWAEGPRLAARAVLLYGVMMFVSCAVVASATGGGAWAAAVVLLAAALLVTLAELMRSVSSWELAVLLAPQDARAPYLGVAGMSQSIQRSAGPPLLTGLVMAAGPAGWVALGAVVAGLSVIQRTGCLRRLRPLSISEPSPQPSAAARSACTS</sequence>
<dbReference type="Gene3D" id="1.20.1250.20">
    <property type="entry name" value="MFS general substrate transporter like domains"/>
    <property type="match status" value="1"/>
</dbReference>